<accession>A0AAD9HN51</accession>
<proteinExistence type="predicted"/>
<organism evidence="2 3">
    <name type="scientific">Colletotrichum zoysiae</name>
    <dbReference type="NCBI Taxonomy" id="1216348"/>
    <lineage>
        <taxon>Eukaryota</taxon>
        <taxon>Fungi</taxon>
        <taxon>Dikarya</taxon>
        <taxon>Ascomycota</taxon>
        <taxon>Pezizomycotina</taxon>
        <taxon>Sordariomycetes</taxon>
        <taxon>Hypocreomycetidae</taxon>
        <taxon>Glomerellales</taxon>
        <taxon>Glomerellaceae</taxon>
        <taxon>Colletotrichum</taxon>
        <taxon>Colletotrichum graminicola species complex</taxon>
    </lineage>
</organism>
<evidence type="ECO:0000256" key="1">
    <source>
        <dbReference type="SAM" id="SignalP"/>
    </source>
</evidence>
<dbReference type="EMBL" id="MU842835">
    <property type="protein sequence ID" value="KAK2031968.1"/>
    <property type="molecule type" value="Genomic_DNA"/>
</dbReference>
<name>A0AAD9HN51_9PEZI</name>
<dbReference type="AlphaFoldDB" id="A0AAD9HN51"/>
<comment type="caution">
    <text evidence="2">The sequence shown here is derived from an EMBL/GenBank/DDBJ whole genome shotgun (WGS) entry which is preliminary data.</text>
</comment>
<feature type="chain" id="PRO_5041953399" evidence="1">
    <location>
        <begin position="21"/>
        <end position="454"/>
    </location>
</feature>
<evidence type="ECO:0000313" key="3">
    <source>
        <dbReference type="Proteomes" id="UP001232148"/>
    </source>
</evidence>
<feature type="signal peptide" evidence="1">
    <location>
        <begin position="1"/>
        <end position="20"/>
    </location>
</feature>
<sequence>MHPTMRNILRFSLLLWTVSASAPSSRCPTYIDTVVPSGQTGHYGRREPGDPFLATMRDVHDTLSRCPDVKRLKLRVTGLGCSDHPDRWSFPFDLAGSSRYPSAPEALDLEGYHFDDSAWAEASRPPYPTGSWVWDTVEWLGSGRARDWLRWLPLPREQKAKTNLDLWLDAMDFSRVRELSLRGMRGRSPDLRALAPRLKSLRSLTVAGGGPWARDLILALPENSLTSLAWLFSGETGASVLPVLRRHAQSLTSLEWREAESNYRQRRVLAPGEMEELGRMAPKIERLTLDVVNVTVFLEIASECRRQLESSRDQGGYSGPLWKPNEPEPCGGVDSMAQPLLDRPGAATLFEFLREKKAGTELTKAVFYAGDWERPWDGALAEDQWLDGRQAFVVCEALVDDGVPGATGKSGKGYLCRGIDTQVASAYSSSGYDEPSFNPEWQGDLARRARRMQL</sequence>
<keyword evidence="3" id="KW-1185">Reference proteome</keyword>
<protein>
    <submittedName>
        <fullName evidence="2">Uncharacterized protein</fullName>
    </submittedName>
</protein>
<evidence type="ECO:0000313" key="2">
    <source>
        <dbReference type="EMBL" id="KAK2031968.1"/>
    </source>
</evidence>
<dbReference type="Proteomes" id="UP001232148">
    <property type="component" value="Unassembled WGS sequence"/>
</dbReference>
<keyword evidence="1" id="KW-0732">Signal</keyword>
<reference evidence="2" key="1">
    <citation type="submission" date="2021-06" db="EMBL/GenBank/DDBJ databases">
        <title>Comparative genomics, transcriptomics and evolutionary studies reveal genomic signatures of adaptation to plant cell wall in hemibiotrophic fungi.</title>
        <authorList>
            <consortium name="DOE Joint Genome Institute"/>
            <person name="Baroncelli R."/>
            <person name="Diaz J.F."/>
            <person name="Benocci T."/>
            <person name="Peng M."/>
            <person name="Battaglia E."/>
            <person name="Haridas S."/>
            <person name="Andreopoulos W."/>
            <person name="Labutti K."/>
            <person name="Pangilinan J."/>
            <person name="Floch G.L."/>
            <person name="Makela M.R."/>
            <person name="Henrissat B."/>
            <person name="Grigoriev I.V."/>
            <person name="Crouch J.A."/>
            <person name="De Vries R.P."/>
            <person name="Sukno S.A."/>
            <person name="Thon M.R."/>
        </authorList>
    </citation>
    <scope>NUCLEOTIDE SEQUENCE</scope>
    <source>
        <strain evidence="2">MAFF235873</strain>
    </source>
</reference>
<gene>
    <name evidence="2" type="ORF">LX32DRAFT_583744</name>
</gene>